<keyword evidence="3" id="KW-1185">Reference proteome</keyword>
<dbReference type="Proteomes" id="UP000278398">
    <property type="component" value="Unassembled WGS sequence"/>
</dbReference>
<evidence type="ECO:0000313" key="3">
    <source>
        <dbReference type="Proteomes" id="UP000278398"/>
    </source>
</evidence>
<dbReference type="InterPro" id="IPR041496">
    <property type="entry name" value="YitH/HolE_GNAT"/>
</dbReference>
<organism evidence="2 3">
    <name type="scientific">Aquibium carbonis</name>
    <dbReference type="NCBI Taxonomy" id="2495581"/>
    <lineage>
        <taxon>Bacteria</taxon>
        <taxon>Pseudomonadati</taxon>
        <taxon>Pseudomonadota</taxon>
        <taxon>Alphaproteobacteria</taxon>
        <taxon>Hyphomicrobiales</taxon>
        <taxon>Phyllobacteriaceae</taxon>
        <taxon>Aquibium</taxon>
    </lineage>
</organism>
<dbReference type="Gene3D" id="3.40.630.30">
    <property type="match status" value="1"/>
</dbReference>
<dbReference type="Pfam" id="PF18014">
    <property type="entry name" value="Acetyltransf_18"/>
    <property type="match status" value="1"/>
</dbReference>
<dbReference type="GO" id="GO:0016747">
    <property type="term" value="F:acyltransferase activity, transferring groups other than amino-acyl groups"/>
    <property type="evidence" value="ECO:0007669"/>
    <property type="project" value="InterPro"/>
</dbReference>
<evidence type="ECO:0000313" key="2">
    <source>
        <dbReference type="EMBL" id="RST84553.1"/>
    </source>
</evidence>
<dbReference type="PANTHER" id="PTHR47237:SF2">
    <property type="entry name" value="BLL4206 PROTEIN"/>
    <property type="match status" value="1"/>
</dbReference>
<protein>
    <submittedName>
        <fullName evidence="2">GNAT family N-acetyltransferase</fullName>
    </submittedName>
</protein>
<dbReference type="EMBL" id="RWKW01000088">
    <property type="protein sequence ID" value="RST84553.1"/>
    <property type="molecule type" value="Genomic_DNA"/>
</dbReference>
<dbReference type="CDD" id="cd04301">
    <property type="entry name" value="NAT_SF"/>
    <property type="match status" value="1"/>
</dbReference>
<dbReference type="InterPro" id="IPR052729">
    <property type="entry name" value="Acyl/Acetyltrans_Enzymes"/>
</dbReference>
<feature type="domain" description="N-acetyltransferase" evidence="1">
    <location>
        <begin position="140"/>
        <end position="278"/>
    </location>
</feature>
<accession>A0A3R9ZPE9</accession>
<comment type="caution">
    <text evidence="2">The sequence shown here is derived from an EMBL/GenBank/DDBJ whole genome shotgun (WGS) entry which is preliminary data.</text>
</comment>
<name>A0A3R9ZPE9_9HYPH</name>
<keyword evidence="2" id="KW-0808">Transferase</keyword>
<dbReference type="OrthoDB" id="20916at2"/>
<sequence>MPANPPLIRPLSALETGTLIDWAATEGWNPGSADAEVFRTADREGLLGAFVDGEMAAGIAAIAYDASFGFVGLYICRPDLRGRGIGKALWDAGMARLGGRTVGLDGVPDQQANYRRAGFVADHETLRFSGRPASGEDDRSAVRPLAPERVEQAVALDRQCFPAPRDDFLRTWLALPHIAMASADGERLTGFGVVRPCREGWKIGPLFADHEKVAMQLLQALAGACGGEVHIDVPASQTSFTARILAAGLTPGFRTARMYRGPAPRIDRSRVFGITTLELG</sequence>
<dbReference type="AlphaFoldDB" id="A0A3R9ZPE9"/>
<proteinExistence type="predicted"/>
<dbReference type="RefSeq" id="WP_126701726.1">
    <property type="nucleotide sequence ID" value="NZ_RWKW01000088.1"/>
</dbReference>
<dbReference type="Gene3D" id="3.40.630.90">
    <property type="match status" value="1"/>
</dbReference>
<feature type="domain" description="N-acetyltransferase" evidence="1">
    <location>
        <begin position="6"/>
        <end position="146"/>
    </location>
</feature>
<gene>
    <name evidence="2" type="ORF">EJC49_20130</name>
</gene>
<dbReference type="InterPro" id="IPR000182">
    <property type="entry name" value="GNAT_dom"/>
</dbReference>
<dbReference type="PANTHER" id="PTHR47237">
    <property type="entry name" value="SLL0310 PROTEIN"/>
    <property type="match status" value="1"/>
</dbReference>
<evidence type="ECO:0000259" key="1">
    <source>
        <dbReference type="PROSITE" id="PS51186"/>
    </source>
</evidence>
<dbReference type="Pfam" id="PF00583">
    <property type="entry name" value="Acetyltransf_1"/>
    <property type="match status" value="1"/>
</dbReference>
<dbReference type="PROSITE" id="PS51186">
    <property type="entry name" value="GNAT"/>
    <property type="match status" value="2"/>
</dbReference>
<reference evidence="2 3" key="1">
    <citation type="submission" date="2018-12" db="EMBL/GenBank/DDBJ databases">
        <title>Mesorhizobium carbonis sp. nov., isolated from coal mine water.</title>
        <authorList>
            <person name="Xin W."/>
            <person name="Xu Z."/>
            <person name="Xiang F."/>
            <person name="Zhang J."/>
            <person name="Xi L."/>
            <person name="Liu J."/>
        </authorList>
    </citation>
    <scope>NUCLEOTIDE SEQUENCE [LARGE SCALE GENOMIC DNA]</scope>
    <source>
        <strain evidence="2 3">B2.3</strain>
    </source>
</reference>
<dbReference type="SUPFAM" id="SSF55729">
    <property type="entry name" value="Acyl-CoA N-acyltransferases (Nat)"/>
    <property type="match status" value="1"/>
</dbReference>
<dbReference type="InterPro" id="IPR016181">
    <property type="entry name" value="Acyl_CoA_acyltransferase"/>
</dbReference>